<feature type="transmembrane region" description="Helical" evidence="1">
    <location>
        <begin position="6"/>
        <end position="26"/>
    </location>
</feature>
<accession>A0A077NAY8</accession>
<keyword evidence="1" id="KW-0472">Membrane</keyword>
<proteinExistence type="predicted"/>
<protein>
    <submittedName>
        <fullName evidence="2">Uncharacterized protein</fullName>
    </submittedName>
</protein>
<gene>
    <name evidence="2" type="ORF">XBP1_1080008</name>
</gene>
<evidence type="ECO:0000256" key="1">
    <source>
        <dbReference type="SAM" id="Phobius"/>
    </source>
</evidence>
<evidence type="ECO:0000313" key="2">
    <source>
        <dbReference type="EMBL" id="CDG95145.1"/>
    </source>
</evidence>
<dbReference type="AlphaFoldDB" id="A0A077NAY8"/>
<organism evidence="2 3">
    <name type="scientific">Xenorhabdus bovienii str. puntauvense</name>
    <dbReference type="NCBI Taxonomy" id="1398201"/>
    <lineage>
        <taxon>Bacteria</taxon>
        <taxon>Pseudomonadati</taxon>
        <taxon>Pseudomonadota</taxon>
        <taxon>Gammaproteobacteria</taxon>
        <taxon>Enterobacterales</taxon>
        <taxon>Morganellaceae</taxon>
        <taxon>Xenorhabdus</taxon>
    </lineage>
</organism>
<sequence length="71" mass="8279">MIFILLMVIKFAVFFLLFSIVSYFFISDRKFKKTIVSSLLVSIVFILVETLSPALLYCFLYLSELAYNVVH</sequence>
<feature type="transmembrane region" description="Helical" evidence="1">
    <location>
        <begin position="38"/>
        <end position="62"/>
    </location>
</feature>
<reference evidence="2" key="1">
    <citation type="submission" date="2013-07" db="EMBL/GenBank/DDBJ databases">
        <title>Sub-species coevolution in mutualistic symbiosis.</title>
        <authorList>
            <person name="Murfin K."/>
            <person name="Klassen J."/>
            <person name="Lee M."/>
            <person name="Forst S."/>
            <person name="Stock P."/>
            <person name="Goodrich-Blair H."/>
        </authorList>
    </citation>
    <scope>NUCLEOTIDE SEQUENCE [LARGE SCALE GENOMIC DNA]</scope>
    <source>
        <strain evidence="2">Puntauvense</strain>
    </source>
</reference>
<dbReference type="HOGENOM" id="CLU_2739142_0_0_6"/>
<name>A0A077NAY8_XENBV</name>
<comment type="caution">
    <text evidence="2">The sequence shown here is derived from an EMBL/GenBank/DDBJ whole genome shotgun (WGS) entry which is preliminary data.</text>
</comment>
<dbReference type="EMBL" id="CBSW010000011">
    <property type="protein sequence ID" value="CDG95145.1"/>
    <property type="molecule type" value="Genomic_DNA"/>
</dbReference>
<evidence type="ECO:0000313" key="3">
    <source>
        <dbReference type="Proteomes" id="UP000028511"/>
    </source>
</evidence>
<keyword evidence="1" id="KW-1133">Transmembrane helix</keyword>
<dbReference type="Proteomes" id="UP000028511">
    <property type="component" value="Unassembled WGS sequence"/>
</dbReference>
<keyword evidence="1" id="KW-0812">Transmembrane</keyword>